<proteinExistence type="predicted"/>
<keyword evidence="1" id="KW-0812">Transmembrane</keyword>
<sequence length="32" mass="3551">MRIVPSNPYGMIFLYLLDLSASENLILALIGL</sequence>
<evidence type="ECO:0000256" key="1">
    <source>
        <dbReference type="SAM" id="Phobius"/>
    </source>
</evidence>
<gene>
    <name evidence="2" type="ORF">METZ01_LOCUS139724</name>
</gene>
<dbReference type="AlphaFoldDB" id="A0A381ZCC0"/>
<reference evidence="2" key="1">
    <citation type="submission" date="2018-05" db="EMBL/GenBank/DDBJ databases">
        <authorList>
            <person name="Lanie J.A."/>
            <person name="Ng W.-L."/>
            <person name="Kazmierczak K.M."/>
            <person name="Andrzejewski T.M."/>
            <person name="Davidsen T.M."/>
            <person name="Wayne K.J."/>
            <person name="Tettelin H."/>
            <person name="Glass J.I."/>
            <person name="Rusch D."/>
            <person name="Podicherti R."/>
            <person name="Tsui H.-C.T."/>
            <person name="Winkler M.E."/>
        </authorList>
    </citation>
    <scope>NUCLEOTIDE SEQUENCE</scope>
</reference>
<name>A0A381ZCC0_9ZZZZ</name>
<feature type="transmembrane region" description="Helical" evidence="1">
    <location>
        <begin position="12"/>
        <end position="31"/>
    </location>
</feature>
<evidence type="ECO:0000313" key="2">
    <source>
        <dbReference type="EMBL" id="SVA86870.1"/>
    </source>
</evidence>
<keyword evidence="1" id="KW-0472">Membrane</keyword>
<dbReference type="EMBL" id="UINC01020764">
    <property type="protein sequence ID" value="SVA86870.1"/>
    <property type="molecule type" value="Genomic_DNA"/>
</dbReference>
<accession>A0A381ZCC0</accession>
<protein>
    <submittedName>
        <fullName evidence="2">Uncharacterized protein</fullName>
    </submittedName>
</protein>
<organism evidence="2">
    <name type="scientific">marine metagenome</name>
    <dbReference type="NCBI Taxonomy" id="408172"/>
    <lineage>
        <taxon>unclassified sequences</taxon>
        <taxon>metagenomes</taxon>
        <taxon>ecological metagenomes</taxon>
    </lineage>
</organism>
<keyword evidence="1" id="KW-1133">Transmembrane helix</keyword>